<proteinExistence type="predicted"/>
<reference evidence="2" key="1">
    <citation type="submission" date="2022-12" db="EMBL/GenBank/DDBJ databases">
        <title>Draft genome assemblies for two species of Escallonia (Escalloniales).</title>
        <authorList>
            <person name="Chanderbali A."/>
            <person name="Dervinis C."/>
            <person name="Anghel I."/>
            <person name="Soltis D."/>
            <person name="Soltis P."/>
            <person name="Zapata F."/>
        </authorList>
    </citation>
    <scope>NUCLEOTIDE SEQUENCE</scope>
    <source>
        <strain evidence="2">UCBG64.0493</strain>
        <tissue evidence="2">Leaf</tissue>
    </source>
</reference>
<sequence length="289" mass="32399">MPPTTSPDSSPRAPMRHPKFCHQIHAPPVSHAETHATTGLHVLPRAPTRLILQKLWADPRPTRPLGPPKLCVASSKGIIIVLLYVDDMIITSSDLNGIYILKEDLNHHFEMEDLGTLSYLIGLEVFTASNGYYLSQVKYAFDLLSRAGLTDSKTTSTPLEPNRRSSGGDFNNFHYMRRARHWRIIWKVRIEEPLFTYGAGVTRWEVVWTSDVEPTCLIKNLMHQVAVLLSQNAGGEISLAMMSLKRGVMLALKILLHGVQTIQDQSEVKRKGGEVGNKVIEMVMEVNLI</sequence>
<feature type="domain" description="Reverse transcriptase Ty1/copia-type" evidence="1">
    <location>
        <begin position="76"/>
        <end position="160"/>
    </location>
</feature>
<dbReference type="EMBL" id="JAVXUP010003344">
    <property type="protein sequence ID" value="KAK2999263.1"/>
    <property type="molecule type" value="Genomic_DNA"/>
</dbReference>
<dbReference type="AlphaFoldDB" id="A0AA89ADS7"/>
<gene>
    <name evidence="2" type="ORF">RJ639_023461</name>
</gene>
<dbReference type="InterPro" id="IPR013103">
    <property type="entry name" value="RVT_2"/>
</dbReference>
<keyword evidence="3" id="KW-1185">Reference proteome</keyword>
<comment type="caution">
    <text evidence="2">The sequence shown here is derived from an EMBL/GenBank/DDBJ whole genome shotgun (WGS) entry which is preliminary data.</text>
</comment>
<name>A0AA89ADS7_9ASTE</name>
<evidence type="ECO:0000313" key="3">
    <source>
        <dbReference type="Proteomes" id="UP001188597"/>
    </source>
</evidence>
<evidence type="ECO:0000259" key="1">
    <source>
        <dbReference type="Pfam" id="PF07727"/>
    </source>
</evidence>
<organism evidence="2 3">
    <name type="scientific">Escallonia herrerae</name>
    <dbReference type="NCBI Taxonomy" id="1293975"/>
    <lineage>
        <taxon>Eukaryota</taxon>
        <taxon>Viridiplantae</taxon>
        <taxon>Streptophyta</taxon>
        <taxon>Embryophyta</taxon>
        <taxon>Tracheophyta</taxon>
        <taxon>Spermatophyta</taxon>
        <taxon>Magnoliopsida</taxon>
        <taxon>eudicotyledons</taxon>
        <taxon>Gunneridae</taxon>
        <taxon>Pentapetalae</taxon>
        <taxon>asterids</taxon>
        <taxon>campanulids</taxon>
        <taxon>Escalloniales</taxon>
        <taxon>Escalloniaceae</taxon>
        <taxon>Escallonia</taxon>
    </lineage>
</organism>
<evidence type="ECO:0000313" key="2">
    <source>
        <dbReference type="EMBL" id="KAK2999263.1"/>
    </source>
</evidence>
<protein>
    <recommendedName>
        <fullName evidence="1">Reverse transcriptase Ty1/copia-type domain-containing protein</fullName>
    </recommendedName>
</protein>
<accession>A0AA89ADS7</accession>
<dbReference type="Proteomes" id="UP001188597">
    <property type="component" value="Unassembled WGS sequence"/>
</dbReference>
<dbReference type="Pfam" id="PF07727">
    <property type="entry name" value="RVT_2"/>
    <property type="match status" value="1"/>
</dbReference>